<dbReference type="RefSeq" id="WP_110573510.1">
    <property type="nucleotide sequence ID" value="NZ_PIPV01000002.1"/>
</dbReference>
<evidence type="ECO:0000256" key="7">
    <source>
        <dbReference type="ARBA" id="ARBA00022741"/>
    </source>
</evidence>
<accession>A0A432Y921</accession>
<gene>
    <name evidence="14" type="ORF">CWE25_03010</name>
</gene>
<comment type="catalytic activity">
    <reaction evidence="1">
        <text>ATP + protein L-histidine = ADP + protein N-phospho-L-histidine.</text>
        <dbReference type="EC" id="2.7.13.3"/>
    </reaction>
</comment>
<evidence type="ECO:0000259" key="13">
    <source>
        <dbReference type="PROSITE" id="PS50109"/>
    </source>
</evidence>
<dbReference type="InterPro" id="IPR036097">
    <property type="entry name" value="HisK_dim/P_sf"/>
</dbReference>
<feature type="transmembrane region" description="Helical" evidence="12">
    <location>
        <begin position="18"/>
        <end position="39"/>
    </location>
</feature>
<keyword evidence="8 14" id="KW-0418">Kinase</keyword>
<evidence type="ECO:0000256" key="2">
    <source>
        <dbReference type="ARBA" id="ARBA00004141"/>
    </source>
</evidence>
<comment type="subcellular location">
    <subcellularLocation>
        <location evidence="2">Membrane</location>
        <topology evidence="2">Multi-pass membrane protein</topology>
    </subcellularLocation>
</comment>
<dbReference type="PANTHER" id="PTHR45436:SF14">
    <property type="entry name" value="SENSOR PROTEIN QSEC"/>
    <property type="match status" value="1"/>
</dbReference>
<dbReference type="Gene3D" id="3.30.565.10">
    <property type="entry name" value="Histidine kinase-like ATPase, C-terminal domain"/>
    <property type="match status" value="1"/>
</dbReference>
<dbReference type="InterPro" id="IPR005467">
    <property type="entry name" value="His_kinase_dom"/>
</dbReference>
<proteinExistence type="predicted"/>
<dbReference type="GO" id="GO:0000155">
    <property type="term" value="F:phosphorelay sensor kinase activity"/>
    <property type="evidence" value="ECO:0007669"/>
    <property type="project" value="InterPro"/>
</dbReference>
<dbReference type="AlphaFoldDB" id="A0A432Y921"/>
<keyword evidence="9" id="KW-0067">ATP-binding</keyword>
<dbReference type="Proteomes" id="UP000287330">
    <property type="component" value="Unassembled WGS sequence"/>
</dbReference>
<dbReference type="SUPFAM" id="SSF55874">
    <property type="entry name" value="ATPase domain of HSP90 chaperone/DNA topoisomerase II/histidine kinase"/>
    <property type="match status" value="1"/>
</dbReference>
<protein>
    <recommendedName>
        <fullName evidence="3">histidine kinase</fullName>
        <ecNumber evidence="3">2.7.13.3</ecNumber>
    </recommendedName>
</protein>
<feature type="transmembrane region" description="Helical" evidence="12">
    <location>
        <begin position="175"/>
        <end position="193"/>
    </location>
</feature>
<dbReference type="GO" id="GO:0005886">
    <property type="term" value="C:plasma membrane"/>
    <property type="evidence" value="ECO:0007669"/>
    <property type="project" value="TreeGrafter"/>
</dbReference>
<dbReference type="CDD" id="cd00075">
    <property type="entry name" value="HATPase"/>
    <property type="match status" value="1"/>
</dbReference>
<evidence type="ECO:0000256" key="11">
    <source>
        <dbReference type="ARBA" id="ARBA00023012"/>
    </source>
</evidence>
<evidence type="ECO:0000313" key="14">
    <source>
        <dbReference type="EMBL" id="RUO57447.1"/>
    </source>
</evidence>
<evidence type="ECO:0000256" key="6">
    <source>
        <dbReference type="ARBA" id="ARBA00022692"/>
    </source>
</evidence>
<dbReference type="SMART" id="SM00387">
    <property type="entry name" value="HATPase_c"/>
    <property type="match status" value="1"/>
</dbReference>
<dbReference type="InterPro" id="IPR003661">
    <property type="entry name" value="HisK_dim/P_dom"/>
</dbReference>
<evidence type="ECO:0000256" key="10">
    <source>
        <dbReference type="ARBA" id="ARBA00022989"/>
    </source>
</evidence>
<dbReference type="PROSITE" id="PS50109">
    <property type="entry name" value="HIS_KIN"/>
    <property type="match status" value="1"/>
</dbReference>
<name>A0A432Y921_9GAMM</name>
<dbReference type="Pfam" id="PF02518">
    <property type="entry name" value="HATPase_c"/>
    <property type="match status" value="1"/>
</dbReference>
<evidence type="ECO:0000313" key="15">
    <source>
        <dbReference type="Proteomes" id="UP000287330"/>
    </source>
</evidence>
<evidence type="ECO:0000256" key="4">
    <source>
        <dbReference type="ARBA" id="ARBA00022553"/>
    </source>
</evidence>
<dbReference type="CDD" id="cd00082">
    <property type="entry name" value="HisKA"/>
    <property type="match status" value="1"/>
</dbReference>
<evidence type="ECO:0000256" key="12">
    <source>
        <dbReference type="SAM" id="Phobius"/>
    </source>
</evidence>
<feature type="domain" description="Histidine kinase" evidence="13">
    <location>
        <begin position="254"/>
        <end position="454"/>
    </location>
</feature>
<dbReference type="PANTHER" id="PTHR45436">
    <property type="entry name" value="SENSOR HISTIDINE KINASE YKOH"/>
    <property type="match status" value="1"/>
</dbReference>
<dbReference type="Gene3D" id="1.10.287.130">
    <property type="match status" value="1"/>
</dbReference>
<keyword evidence="4" id="KW-0597">Phosphoprotein</keyword>
<comment type="caution">
    <text evidence="14">The sequence shown here is derived from an EMBL/GenBank/DDBJ whole genome shotgun (WGS) entry which is preliminary data.</text>
</comment>
<dbReference type="SMART" id="SM00388">
    <property type="entry name" value="HisKA"/>
    <property type="match status" value="1"/>
</dbReference>
<dbReference type="SUPFAM" id="SSF47384">
    <property type="entry name" value="Homodimeric domain of signal transducing histidine kinase"/>
    <property type="match status" value="1"/>
</dbReference>
<sequence>MQRLTGFFSKLKSIRRRILLTVSVVYLFGSSVSALWIYFEVSHEVDELFDAELIQQAHTMNALISQFELGTVNQRLDSAESRASLIYQTPAWLQDYERKLAIRLETADGEVIYASRDWLRSESIQYREGISELRQGDSYWYVFGATNAKSGLRMLVLQEDDFRAELRSDLTIDTLIPILLMLPVIIWFGWWSINFNFANFRQLATTIREKPSDNYEQLVGFDDTEEVAVISQSLNHYLSRVEQLFSREKRFSSDAAHELRTPVANLKLRIQNLIDTSDEAQKLTLDSLMVSVNQLTRLIDNLLLLSRTERPLNRKISLKLARHVREVVASWYEKAEQRGQTFDLVLDERATINSDPDLLQVLLSNLIDNAIKYGAVDSLITLKQSEHELVITNTMSDLAHVDIERVGERFYRGGHLDIDGTGLGLSIVENIAKQLGITVQFSQGDDTFICTLSF</sequence>
<dbReference type="InterPro" id="IPR036890">
    <property type="entry name" value="HATPase_C_sf"/>
</dbReference>
<evidence type="ECO:0000256" key="9">
    <source>
        <dbReference type="ARBA" id="ARBA00022840"/>
    </source>
</evidence>
<dbReference type="Pfam" id="PF00512">
    <property type="entry name" value="HisKA"/>
    <property type="match status" value="1"/>
</dbReference>
<dbReference type="GO" id="GO:0005524">
    <property type="term" value="F:ATP binding"/>
    <property type="evidence" value="ECO:0007669"/>
    <property type="project" value="UniProtKB-KW"/>
</dbReference>
<dbReference type="InterPro" id="IPR003594">
    <property type="entry name" value="HATPase_dom"/>
</dbReference>
<dbReference type="OrthoDB" id="9809766at2"/>
<keyword evidence="11" id="KW-0902">Two-component regulatory system</keyword>
<keyword evidence="7" id="KW-0547">Nucleotide-binding</keyword>
<dbReference type="EMBL" id="PIPV01000002">
    <property type="protein sequence ID" value="RUO57447.1"/>
    <property type="molecule type" value="Genomic_DNA"/>
</dbReference>
<organism evidence="14 15">
    <name type="scientific">Idiomarina fontislapidosi</name>
    <dbReference type="NCBI Taxonomy" id="263723"/>
    <lineage>
        <taxon>Bacteria</taxon>
        <taxon>Pseudomonadati</taxon>
        <taxon>Pseudomonadota</taxon>
        <taxon>Gammaproteobacteria</taxon>
        <taxon>Alteromonadales</taxon>
        <taxon>Idiomarinaceae</taxon>
        <taxon>Idiomarina</taxon>
    </lineage>
</organism>
<dbReference type="InterPro" id="IPR050428">
    <property type="entry name" value="TCS_sensor_his_kinase"/>
</dbReference>
<evidence type="ECO:0000256" key="3">
    <source>
        <dbReference type="ARBA" id="ARBA00012438"/>
    </source>
</evidence>
<evidence type="ECO:0000256" key="8">
    <source>
        <dbReference type="ARBA" id="ARBA00022777"/>
    </source>
</evidence>
<reference evidence="15" key="1">
    <citation type="journal article" date="2018" name="Front. Microbiol.">
        <title>Genome-Based Analysis Reveals the Taxonomy and Diversity of the Family Idiomarinaceae.</title>
        <authorList>
            <person name="Liu Y."/>
            <person name="Lai Q."/>
            <person name="Shao Z."/>
        </authorList>
    </citation>
    <scope>NUCLEOTIDE SEQUENCE [LARGE SCALE GENOMIC DNA]</scope>
    <source>
        <strain evidence="15">F23</strain>
    </source>
</reference>
<keyword evidence="15" id="KW-1185">Reference proteome</keyword>
<keyword evidence="12" id="KW-0472">Membrane</keyword>
<dbReference type="EC" id="2.7.13.3" evidence="3"/>
<evidence type="ECO:0000256" key="1">
    <source>
        <dbReference type="ARBA" id="ARBA00000085"/>
    </source>
</evidence>
<keyword evidence="6 12" id="KW-0812">Transmembrane</keyword>
<keyword evidence="10 12" id="KW-1133">Transmembrane helix</keyword>
<evidence type="ECO:0000256" key="5">
    <source>
        <dbReference type="ARBA" id="ARBA00022679"/>
    </source>
</evidence>
<keyword evidence="5" id="KW-0808">Transferase</keyword>